<evidence type="ECO:0000259" key="7">
    <source>
        <dbReference type="Pfam" id="PF01035"/>
    </source>
</evidence>
<dbReference type="PANTHER" id="PTHR10815">
    <property type="entry name" value="METHYLATED-DNA--PROTEIN-CYSTEINE METHYLTRANSFERASE"/>
    <property type="match status" value="1"/>
</dbReference>
<dbReference type="Gene3D" id="1.10.10.10">
    <property type="entry name" value="Winged helix-like DNA-binding domain superfamily/Winged helix DNA-binding domain"/>
    <property type="match status" value="1"/>
</dbReference>
<name>F9ZZC4_METMM</name>
<keyword evidence="5" id="KW-0234">DNA repair</keyword>
<dbReference type="PANTHER" id="PTHR10815:SF13">
    <property type="entry name" value="METHYLATED-DNA--PROTEIN-CYSTEINE METHYLTRANSFERASE"/>
    <property type="match status" value="1"/>
</dbReference>
<dbReference type="CDD" id="cd06445">
    <property type="entry name" value="ATase"/>
    <property type="match status" value="1"/>
</dbReference>
<dbReference type="InterPro" id="IPR036388">
    <property type="entry name" value="WH-like_DNA-bd_sf"/>
</dbReference>
<keyword evidence="2 8" id="KW-0489">Methyltransferase</keyword>
<dbReference type="HOGENOM" id="CLU_000445_52_2_6"/>
<dbReference type="GO" id="GO:0006281">
    <property type="term" value="P:DNA repair"/>
    <property type="evidence" value="ECO:0007669"/>
    <property type="project" value="UniProtKB-KW"/>
</dbReference>
<evidence type="ECO:0000313" key="8">
    <source>
        <dbReference type="EMBL" id="AEG02317.1"/>
    </source>
</evidence>
<dbReference type="eggNOG" id="COG0350">
    <property type="taxonomic scope" value="Bacteria"/>
</dbReference>
<dbReference type="RefSeq" id="WP_013820533.1">
    <property type="nucleotide sequence ID" value="NC_015572.1"/>
</dbReference>
<accession>F9ZZC4</accession>
<evidence type="ECO:0000256" key="6">
    <source>
        <dbReference type="ARBA" id="ARBA00049348"/>
    </source>
</evidence>
<keyword evidence="9" id="KW-1185">Reference proteome</keyword>
<gene>
    <name evidence="8" type="ordered locus">Metme_3963</name>
</gene>
<evidence type="ECO:0000256" key="2">
    <source>
        <dbReference type="ARBA" id="ARBA00022603"/>
    </source>
</evidence>
<dbReference type="STRING" id="857087.Metme_3963"/>
<dbReference type="InterPro" id="IPR001497">
    <property type="entry name" value="MethylDNA_cys_MeTrfase_AS"/>
</dbReference>
<sequence>MPMQIVWQNDVVGELTKQRIAVLNAELVLSCVGEVIVDASWQLPIAQSSADQSVFTKQVQAYLLNPGGNSLEVRLLSQGTPYSQKIWQALLEIPFGEVLSYSALAFKMGSGPRAVAQACKNNPYAGIIPCHRVVAKNGIGGFMGQSKGEMVALKHRLLAYERGMFESAK</sequence>
<evidence type="ECO:0000256" key="1">
    <source>
        <dbReference type="ARBA" id="ARBA00001286"/>
    </source>
</evidence>
<comment type="catalytic activity">
    <reaction evidence="6">
        <text>a 6-O-methyl-2'-deoxyguanosine in DNA + L-cysteinyl-[protein] = S-methyl-L-cysteinyl-[protein] + a 2'-deoxyguanosine in DNA</text>
        <dbReference type="Rhea" id="RHEA:24000"/>
        <dbReference type="Rhea" id="RHEA-COMP:10131"/>
        <dbReference type="Rhea" id="RHEA-COMP:10132"/>
        <dbReference type="Rhea" id="RHEA-COMP:11367"/>
        <dbReference type="Rhea" id="RHEA-COMP:11368"/>
        <dbReference type="ChEBI" id="CHEBI:29950"/>
        <dbReference type="ChEBI" id="CHEBI:82612"/>
        <dbReference type="ChEBI" id="CHEBI:85445"/>
        <dbReference type="ChEBI" id="CHEBI:85448"/>
        <dbReference type="EC" id="2.1.1.63"/>
    </reaction>
</comment>
<reference key="2">
    <citation type="submission" date="2011-05" db="EMBL/GenBank/DDBJ databases">
        <title>Complete genome sequence of the aerobic marine methanotroph Methylomonas methanica MC09.</title>
        <authorList>
            <person name="Boden R."/>
            <person name="Cunliffe M."/>
            <person name="Scanlan J."/>
            <person name="Moussard H."/>
            <person name="Kits K.D."/>
            <person name="Klotz M."/>
            <person name="Jetten M."/>
            <person name="Vuilleumier S."/>
            <person name="Han J."/>
            <person name="Peters L."/>
            <person name="Mikhailova N."/>
            <person name="Teshima H."/>
            <person name="Tapia R."/>
            <person name="Kyrpides N."/>
            <person name="Ivanova N."/>
            <person name="Pagani I."/>
            <person name="Cheng J.-F."/>
            <person name="Goodwin L."/>
            <person name="Han C."/>
            <person name="Hauser L."/>
            <person name="Land M."/>
            <person name="Lapidus A."/>
            <person name="Lucas S."/>
            <person name="Pitluck S."/>
            <person name="Woyke T."/>
            <person name="Stein L.Y."/>
            <person name="Murrell C."/>
        </authorList>
    </citation>
    <scope>NUCLEOTIDE SEQUENCE</scope>
    <source>
        <strain>MC09</strain>
    </source>
</reference>
<dbReference type="Pfam" id="PF01035">
    <property type="entry name" value="DNA_binding_1"/>
    <property type="match status" value="1"/>
</dbReference>
<proteinExistence type="predicted"/>
<dbReference type="InterPro" id="IPR014048">
    <property type="entry name" value="MethylDNA_cys_MeTrfase_DNA-bd"/>
</dbReference>
<dbReference type="OrthoDB" id="9802228at2"/>
<dbReference type="NCBIfam" id="TIGR00589">
    <property type="entry name" value="ogt"/>
    <property type="match status" value="1"/>
</dbReference>
<evidence type="ECO:0000256" key="4">
    <source>
        <dbReference type="ARBA" id="ARBA00022763"/>
    </source>
</evidence>
<keyword evidence="4" id="KW-0227">DNA damage</keyword>
<organism evidence="8 9">
    <name type="scientific">Methylomonas methanica (strain DSM 25384 / MC09)</name>
    <dbReference type="NCBI Taxonomy" id="857087"/>
    <lineage>
        <taxon>Bacteria</taxon>
        <taxon>Pseudomonadati</taxon>
        <taxon>Pseudomonadota</taxon>
        <taxon>Gammaproteobacteria</taxon>
        <taxon>Methylococcales</taxon>
        <taxon>Methylococcaceae</taxon>
        <taxon>Methylomonas</taxon>
    </lineage>
</organism>
<comment type="catalytic activity">
    <reaction evidence="1">
        <text>a 4-O-methyl-thymidine in DNA + L-cysteinyl-[protein] = a thymidine in DNA + S-methyl-L-cysteinyl-[protein]</text>
        <dbReference type="Rhea" id="RHEA:53428"/>
        <dbReference type="Rhea" id="RHEA-COMP:10131"/>
        <dbReference type="Rhea" id="RHEA-COMP:10132"/>
        <dbReference type="Rhea" id="RHEA-COMP:13555"/>
        <dbReference type="Rhea" id="RHEA-COMP:13556"/>
        <dbReference type="ChEBI" id="CHEBI:29950"/>
        <dbReference type="ChEBI" id="CHEBI:82612"/>
        <dbReference type="ChEBI" id="CHEBI:137386"/>
        <dbReference type="ChEBI" id="CHEBI:137387"/>
        <dbReference type="EC" id="2.1.1.63"/>
    </reaction>
</comment>
<evidence type="ECO:0000313" key="9">
    <source>
        <dbReference type="Proteomes" id="UP000008888"/>
    </source>
</evidence>
<dbReference type="SUPFAM" id="SSF46767">
    <property type="entry name" value="Methylated DNA-protein cysteine methyltransferase, C-terminal domain"/>
    <property type="match status" value="1"/>
</dbReference>
<reference evidence="9" key="3">
    <citation type="submission" date="2011-05" db="EMBL/GenBank/DDBJ databases">
        <title>Complete sequence of Methylomonas methanica MC09.</title>
        <authorList>
            <consortium name="US DOE Joint Genome Institute"/>
            <person name="Lucas S."/>
            <person name="Han J."/>
            <person name="Lapidus A."/>
            <person name="Cheng J.-F."/>
            <person name="Goodwin L."/>
            <person name="Pitluck S."/>
            <person name="Peters L."/>
            <person name="Mikhailova N."/>
            <person name="Teshima H."/>
            <person name="Han C."/>
            <person name="Tapia R."/>
            <person name="Land M."/>
            <person name="Hauser L."/>
            <person name="Kyrpides N."/>
            <person name="Ivanova N."/>
            <person name="Pagani I."/>
            <person name="Stein L."/>
            <person name="Woyke T."/>
        </authorList>
    </citation>
    <scope>NUCLEOTIDE SEQUENCE [LARGE SCALE GENOMIC DNA]</scope>
    <source>
        <strain evidence="9">MC09</strain>
    </source>
</reference>
<dbReference type="GO" id="GO:0032259">
    <property type="term" value="P:methylation"/>
    <property type="evidence" value="ECO:0007669"/>
    <property type="project" value="UniProtKB-KW"/>
</dbReference>
<dbReference type="InterPro" id="IPR036217">
    <property type="entry name" value="MethylDNA_cys_MeTrfase_DNAb"/>
</dbReference>
<dbReference type="AlphaFoldDB" id="F9ZZC4"/>
<feature type="domain" description="Methylated-DNA-[protein]-cysteine S-methyltransferase DNA binding" evidence="7">
    <location>
        <begin position="82"/>
        <end position="162"/>
    </location>
</feature>
<dbReference type="GO" id="GO:0003908">
    <property type="term" value="F:methylated-DNA-[protein]-cysteine S-methyltransferase activity"/>
    <property type="evidence" value="ECO:0007669"/>
    <property type="project" value="UniProtKB-EC"/>
</dbReference>
<dbReference type="KEGG" id="mmt:Metme_3963"/>
<evidence type="ECO:0000256" key="5">
    <source>
        <dbReference type="ARBA" id="ARBA00023204"/>
    </source>
</evidence>
<dbReference type="PROSITE" id="PS00374">
    <property type="entry name" value="MGMT"/>
    <property type="match status" value="1"/>
</dbReference>
<keyword evidence="3 8" id="KW-0808">Transferase</keyword>
<dbReference type="EMBL" id="CP002738">
    <property type="protein sequence ID" value="AEG02317.1"/>
    <property type="molecule type" value="Genomic_DNA"/>
</dbReference>
<dbReference type="Proteomes" id="UP000008888">
    <property type="component" value="Chromosome"/>
</dbReference>
<reference evidence="8 9" key="1">
    <citation type="journal article" date="2011" name="J. Bacteriol.">
        <title>Complete Genome Sequence of the Aerobic Marine Methanotroph Methylomonas methanica MC09.</title>
        <authorList>
            <person name="Boden R."/>
            <person name="Cunliffe M."/>
            <person name="Scanlan J."/>
            <person name="Moussard H."/>
            <person name="Kits K.D."/>
            <person name="Klotz M.G."/>
            <person name="Jetten M.S."/>
            <person name="Vuilleumier S."/>
            <person name="Han J."/>
            <person name="Peters L."/>
            <person name="Mikhailova N."/>
            <person name="Teshima H."/>
            <person name="Tapia R."/>
            <person name="Kyrpides N."/>
            <person name="Ivanova N."/>
            <person name="Pagani I."/>
            <person name="Cheng J.F."/>
            <person name="Goodwin L."/>
            <person name="Han C."/>
            <person name="Hauser L."/>
            <person name="Land M.L."/>
            <person name="Lapidus A."/>
            <person name="Lucas S."/>
            <person name="Pitluck S."/>
            <person name="Woyke T."/>
            <person name="Stein L."/>
            <person name="Murrell J.C."/>
        </authorList>
    </citation>
    <scope>NUCLEOTIDE SEQUENCE [LARGE SCALE GENOMIC DNA]</scope>
    <source>
        <strain evidence="8 9">MC09</strain>
    </source>
</reference>
<evidence type="ECO:0000256" key="3">
    <source>
        <dbReference type="ARBA" id="ARBA00022679"/>
    </source>
</evidence>
<protein>
    <submittedName>
        <fullName evidence="8">Methylated-DNA/protein-cysteine methyltransferase</fullName>
    </submittedName>
</protein>